<evidence type="ECO:0000313" key="1">
    <source>
        <dbReference type="EMBL" id="MDT0465757.1"/>
    </source>
</evidence>
<proteinExistence type="predicted"/>
<gene>
    <name evidence="1" type="ORF">RM764_22585</name>
</gene>
<dbReference type="PROSITE" id="PS51257">
    <property type="entry name" value="PROKAR_LIPOPROTEIN"/>
    <property type="match status" value="1"/>
</dbReference>
<protein>
    <recommendedName>
        <fullName evidence="3">DUF732 domain-containing protein</fullName>
    </recommendedName>
</protein>
<organism evidence="1 2">
    <name type="scientific">Streptomyces gibsoniae</name>
    <dbReference type="NCBI Taxonomy" id="3075529"/>
    <lineage>
        <taxon>Bacteria</taxon>
        <taxon>Bacillati</taxon>
        <taxon>Actinomycetota</taxon>
        <taxon>Actinomycetes</taxon>
        <taxon>Kitasatosporales</taxon>
        <taxon>Streptomycetaceae</taxon>
        <taxon>Streptomyces</taxon>
    </lineage>
</organism>
<reference evidence="2" key="1">
    <citation type="submission" date="2023-07" db="EMBL/GenBank/DDBJ databases">
        <title>30 novel species of actinomycetes from the DSMZ collection.</title>
        <authorList>
            <person name="Nouioui I."/>
        </authorList>
    </citation>
    <scope>NUCLEOTIDE SEQUENCE [LARGE SCALE GENOMIC DNA]</scope>
    <source>
        <strain evidence="2">DSM 41699</strain>
    </source>
</reference>
<dbReference type="EMBL" id="JAVREY010000028">
    <property type="protein sequence ID" value="MDT0465757.1"/>
    <property type="molecule type" value="Genomic_DNA"/>
</dbReference>
<name>A0ABU2TXQ9_9ACTN</name>
<sequence>MRIRHLTVLATAVLTLAACSGHSSGPKHHGGAKGHGSHRKIRVTRTPRTTARALGIPPEPTPAERAELLRALAAANPGVVKYEDKAVDAARNQCGAINGRARNLDRSAAQRFTYRDVTTTEAQGRQINDALRGLGFCTR</sequence>
<evidence type="ECO:0008006" key="3">
    <source>
        <dbReference type="Google" id="ProtNLM"/>
    </source>
</evidence>
<dbReference type="Proteomes" id="UP001183809">
    <property type="component" value="Unassembled WGS sequence"/>
</dbReference>
<comment type="caution">
    <text evidence="1">The sequence shown here is derived from an EMBL/GenBank/DDBJ whole genome shotgun (WGS) entry which is preliminary data.</text>
</comment>
<keyword evidence="2" id="KW-1185">Reference proteome</keyword>
<accession>A0ABU2TXQ9</accession>
<evidence type="ECO:0000313" key="2">
    <source>
        <dbReference type="Proteomes" id="UP001183809"/>
    </source>
</evidence>